<keyword evidence="5" id="KW-0808">Transferase</keyword>
<evidence type="ECO:0000313" key="18">
    <source>
        <dbReference type="EMBL" id="VFQ80852.1"/>
    </source>
</evidence>
<dbReference type="Pfam" id="PF11721">
    <property type="entry name" value="Malectin"/>
    <property type="match status" value="1"/>
</dbReference>
<feature type="domain" description="Malectin" evidence="16">
    <location>
        <begin position="401"/>
        <end position="586"/>
    </location>
</feature>
<keyword evidence="4" id="KW-0433">Leucine-rich repeat</keyword>
<dbReference type="InterPro" id="IPR055414">
    <property type="entry name" value="LRR_R13L4/SHOC2-like"/>
</dbReference>
<evidence type="ECO:0000256" key="15">
    <source>
        <dbReference type="SAM" id="SignalP"/>
    </source>
</evidence>
<keyword evidence="19" id="KW-1185">Reference proteome</keyword>
<sequence>MRILCYSFFVLRLLYGVASQDSQPLTDPKEVVAIHKIVDHWNLGTKLNLTNHDPCNRSAAWSYEQANPRIACDCSATICHITHLKIYALDIVGEIPKELFVLTELMDLNLGQNVLNGSIPAEIGQLSKMKYLSLGINNLTGPVPYELGNLSDLISLSFSSNSLHGSLPPELGNITSLEELYIDSSGVSGLIPQDLSKLKSLKQLWASDNRFVGKLPEFIGNLEDLSVLRLEGTLMEGPIPNSYGALRKLDDLRIGDLSNADTSLNFTKNLSSLSILSLRNCRVTGRLPEWLSTFANLKTLDLSFNKLTGEIPDSYKAFATLEYLYLGSNELSGELSANILNSTLIALDVSFNQISGTIHPDKLHLSLNAVGTMISGDRSLNMSFCLIKHGVCTGNTSASSFSINSGGKQIVSVPGTQFEDDSETLGPASLYMGPNDHWAVSSSGILIHNPNGQIYTAYTDSQITNTLGSELYKTARISPSSLRYFGLGLKNGTYNVDLHFSEIQMDDTPKSWKGLGRRLFDIYIQGERVAQDFSIKDEAGGSKKALLKKFRANVTNNVLDIHFLWAGKGTCCIPYQSTYGPLVSAIHISKLS</sequence>
<feature type="chain" id="PRO_5019736331" description="non-specific serine/threonine protein kinase" evidence="15">
    <location>
        <begin position="20"/>
        <end position="592"/>
    </location>
</feature>
<evidence type="ECO:0000256" key="14">
    <source>
        <dbReference type="ARBA" id="ARBA00048679"/>
    </source>
</evidence>
<dbReference type="InterPro" id="IPR001611">
    <property type="entry name" value="Leu-rich_rpt"/>
</dbReference>
<evidence type="ECO:0000313" key="19">
    <source>
        <dbReference type="Proteomes" id="UP000595140"/>
    </source>
</evidence>
<comment type="catalytic activity">
    <reaction evidence="13">
        <text>L-threonyl-[protein] + ATP = O-phospho-L-threonyl-[protein] + ADP + H(+)</text>
        <dbReference type="Rhea" id="RHEA:46608"/>
        <dbReference type="Rhea" id="RHEA-COMP:11060"/>
        <dbReference type="Rhea" id="RHEA-COMP:11605"/>
        <dbReference type="ChEBI" id="CHEBI:15378"/>
        <dbReference type="ChEBI" id="CHEBI:30013"/>
        <dbReference type="ChEBI" id="CHEBI:30616"/>
        <dbReference type="ChEBI" id="CHEBI:61977"/>
        <dbReference type="ChEBI" id="CHEBI:456216"/>
        <dbReference type="EC" id="2.7.11.1"/>
    </reaction>
</comment>
<comment type="subcellular location">
    <subcellularLocation>
        <location evidence="1">Membrane</location>
        <topology evidence="1">Single-pass type I membrane protein</topology>
    </subcellularLocation>
</comment>
<dbReference type="Pfam" id="PF23598">
    <property type="entry name" value="LRR_14"/>
    <property type="match status" value="1"/>
</dbReference>
<evidence type="ECO:0000256" key="9">
    <source>
        <dbReference type="ARBA" id="ARBA00022840"/>
    </source>
</evidence>
<dbReference type="Gene3D" id="2.60.120.430">
    <property type="entry name" value="Galactose-binding lectin"/>
    <property type="match status" value="1"/>
</dbReference>
<evidence type="ECO:0000256" key="2">
    <source>
        <dbReference type="ARBA" id="ARBA00012513"/>
    </source>
</evidence>
<dbReference type="GO" id="GO:0016020">
    <property type="term" value="C:membrane"/>
    <property type="evidence" value="ECO:0007669"/>
    <property type="project" value="UniProtKB-SubCell"/>
</dbReference>
<keyword evidence="11" id="KW-0675">Receptor</keyword>
<evidence type="ECO:0000259" key="16">
    <source>
        <dbReference type="Pfam" id="PF11721"/>
    </source>
</evidence>
<evidence type="ECO:0000256" key="4">
    <source>
        <dbReference type="ARBA" id="ARBA00022614"/>
    </source>
</evidence>
<evidence type="ECO:0000256" key="5">
    <source>
        <dbReference type="ARBA" id="ARBA00022679"/>
    </source>
</evidence>
<feature type="signal peptide" evidence="15">
    <location>
        <begin position="1"/>
        <end position="19"/>
    </location>
</feature>
<evidence type="ECO:0000256" key="12">
    <source>
        <dbReference type="ARBA" id="ARBA00023180"/>
    </source>
</evidence>
<dbReference type="Proteomes" id="UP000595140">
    <property type="component" value="Unassembled WGS sequence"/>
</dbReference>
<evidence type="ECO:0000256" key="7">
    <source>
        <dbReference type="ARBA" id="ARBA00022737"/>
    </source>
</evidence>
<keyword evidence="10" id="KW-0472">Membrane</keyword>
<dbReference type="GO" id="GO:0004674">
    <property type="term" value="F:protein serine/threonine kinase activity"/>
    <property type="evidence" value="ECO:0007669"/>
    <property type="project" value="UniProtKB-EC"/>
</dbReference>
<evidence type="ECO:0000256" key="1">
    <source>
        <dbReference type="ARBA" id="ARBA00004479"/>
    </source>
</evidence>
<dbReference type="PANTHER" id="PTHR48006">
    <property type="entry name" value="LEUCINE-RICH REPEAT-CONTAINING PROTEIN DDB_G0281931-RELATED"/>
    <property type="match status" value="1"/>
</dbReference>
<accession>A0A484LWF9</accession>
<comment type="catalytic activity">
    <reaction evidence="14">
        <text>L-seryl-[protein] + ATP = O-phospho-L-seryl-[protein] + ADP + H(+)</text>
        <dbReference type="Rhea" id="RHEA:17989"/>
        <dbReference type="Rhea" id="RHEA-COMP:9863"/>
        <dbReference type="Rhea" id="RHEA-COMP:11604"/>
        <dbReference type="ChEBI" id="CHEBI:15378"/>
        <dbReference type="ChEBI" id="CHEBI:29999"/>
        <dbReference type="ChEBI" id="CHEBI:30616"/>
        <dbReference type="ChEBI" id="CHEBI:83421"/>
        <dbReference type="ChEBI" id="CHEBI:456216"/>
        <dbReference type="EC" id="2.7.11.1"/>
    </reaction>
</comment>
<dbReference type="PROSITE" id="PS51450">
    <property type="entry name" value="LRR"/>
    <property type="match status" value="1"/>
</dbReference>
<dbReference type="GO" id="GO:0005524">
    <property type="term" value="F:ATP binding"/>
    <property type="evidence" value="ECO:0007669"/>
    <property type="project" value="UniProtKB-KW"/>
</dbReference>
<dbReference type="PANTHER" id="PTHR48006:SF98">
    <property type="entry name" value="MALECTIN DOMAIN-CONTAINING PROTEIN"/>
    <property type="match status" value="1"/>
</dbReference>
<protein>
    <recommendedName>
        <fullName evidence="2">non-specific serine/threonine protein kinase</fullName>
        <ecNumber evidence="2">2.7.11.1</ecNumber>
    </recommendedName>
</protein>
<name>A0A484LWF9_9ASTE</name>
<keyword evidence="6 15" id="KW-0732">Signal</keyword>
<dbReference type="AlphaFoldDB" id="A0A484LWF9"/>
<evidence type="ECO:0000259" key="17">
    <source>
        <dbReference type="Pfam" id="PF23598"/>
    </source>
</evidence>
<dbReference type="OrthoDB" id="676979at2759"/>
<reference evidence="18 19" key="1">
    <citation type="submission" date="2018-04" db="EMBL/GenBank/DDBJ databases">
        <authorList>
            <person name="Vogel A."/>
        </authorList>
    </citation>
    <scope>NUCLEOTIDE SEQUENCE [LARGE SCALE GENOMIC DNA]</scope>
</reference>
<feature type="domain" description="Disease resistance R13L4/SHOC-2-like LRR" evidence="17">
    <location>
        <begin position="113"/>
        <end position="332"/>
    </location>
</feature>
<proteinExistence type="predicted"/>
<dbReference type="FunFam" id="3.80.10.10:FF:000041">
    <property type="entry name" value="LRR receptor-like serine/threonine-protein kinase ERECTA"/>
    <property type="match status" value="1"/>
</dbReference>
<keyword evidence="8" id="KW-0547">Nucleotide-binding</keyword>
<keyword evidence="9" id="KW-0067">ATP-binding</keyword>
<evidence type="ECO:0000256" key="11">
    <source>
        <dbReference type="ARBA" id="ARBA00023170"/>
    </source>
</evidence>
<evidence type="ECO:0000256" key="3">
    <source>
        <dbReference type="ARBA" id="ARBA00022553"/>
    </source>
</evidence>
<evidence type="ECO:0000256" key="8">
    <source>
        <dbReference type="ARBA" id="ARBA00022741"/>
    </source>
</evidence>
<dbReference type="FunFam" id="2.60.120.430:FF:000004">
    <property type="entry name" value="Putative leucine-rich repeat receptor-like serine/threonine-protein kinase"/>
    <property type="match status" value="1"/>
</dbReference>
<dbReference type="EMBL" id="OOIL02002192">
    <property type="protein sequence ID" value="VFQ80852.1"/>
    <property type="molecule type" value="Genomic_DNA"/>
</dbReference>
<evidence type="ECO:0000256" key="13">
    <source>
        <dbReference type="ARBA" id="ARBA00047899"/>
    </source>
</evidence>
<keyword evidence="12" id="KW-0325">Glycoprotein</keyword>
<dbReference type="FunFam" id="3.80.10.10:FF:001380">
    <property type="entry name" value="Os05g0256100 protein"/>
    <property type="match status" value="1"/>
</dbReference>
<dbReference type="Gene3D" id="3.80.10.10">
    <property type="entry name" value="Ribonuclease Inhibitor"/>
    <property type="match status" value="2"/>
</dbReference>
<dbReference type="EC" id="2.7.11.1" evidence="2"/>
<keyword evidence="3" id="KW-0597">Phosphoprotein</keyword>
<keyword evidence="7" id="KW-0677">Repeat</keyword>
<dbReference type="InterPro" id="IPR051824">
    <property type="entry name" value="LRR_Rcpt-Like_S/T_Kinase"/>
</dbReference>
<organism evidence="18 19">
    <name type="scientific">Cuscuta campestris</name>
    <dbReference type="NCBI Taxonomy" id="132261"/>
    <lineage>
        <taxon>Eukaryota</taxon>
        <taxon>Viridiplantae</taxon>
        <taxon>Streptophyta</taxon>
        <taxon>Embryophyta</taxon>
        <taxon>Tracheophyta</taxon>
        <taxon>Spermatophyta</taxon>
        <taxon>Magnoliopsida</taxon>
        <taxon>eudicotyledons</taxon>
        <taxon>Gunneridae</taxon>
        <taxon>Pentapetalae</taxon>
        <taxon>asterids</taxon>
        <taxon>lamiids</taxon>
        <taxon>Solanales</taxon>
        <taxon>Convolvulaceae</taxon>
        <taxon>Cuscuteae</taxon>
        <taxon>Cuscuta</taxon>
        <taxon>Cuscuta subgen. Grammica</taxon>
        <taxon>Cuscuta sect. Cleistogrammica</taxon>
    </lineage>
</organism>
<dbReference type="InterPro" id="IPR021720">
    <property type="entry name" value="Malectin_dom"/>
</dbReference>
<dbReference type="InterPro" id="IPR032675">
    <property type="entry name" value="LRR_dom_sf"/>
</dbReference>
<dbReference type="SUPFAM" id="SSF52058">
    <property type="entry name" value="L domain-like"/>
    <property type="match status" value="1"/>
</dbReference>
<evidence type="ECO:0000256" key="6">
    <source>
        <dbReference type="ARBA" id="ARBA00022729"/>
    </source>
</evidence>
<evidence type="ECO:0000256" key="10">
    <source>
        <dbReference type="ARBA" id="ARBA00023136"/>
    </source>
</evidence>
<gene>
    <name evidence="18" type="ORF">CCAM_LOCUS22628</name>
</gene>